<comment type="caution">
    <text evidence="1">The sequence shown here is derived from an EMBL/GenBank/DDBJ whole genome shotgun (WGS) entry which is preliminary data.</text>
</comment>
<keyword evidence="2" id="KW-1185">Reference proteome</keyword>
<proteinExistence type="predicted"/>
<dbReference type="RefSeq" id="WP_149189611.1">
    <property type="nucleotide sequence ID" value="NZ_VTOZ01000025.1"/>
</dbReference>
<protein>
    <submittedName>
        <fullName evidence="1">Uncharacterized protein</fullName>
    </submittedName>
</protein>
<name>A0A5D6WID9_9FIRM</name>
<evidence type="ECO:0000313" key="2">
    <source>
        <dbReference type="Proteomes" id="UP000322783"/>
    </source>
</evidence>
<sequence>MTTKEITKVEQGEKAMTGFADNKGLEFLQEAMATEYAGMEFQLDRLKFPSAGATVFEVADDEESEAVKEIVGVIVLHHPAYAYYAEAYQGGHQPPDCCSFDGRQGIGNPGGQCRNCHLNQYGSSREGTGKACKNRRMLYVLREGEAFPIMLSVPTGSLKSWQAYAKHHLSKFRKLSEVVTKISLKKAVSSTGITYSQLTFATVRLLEDEEKKAIAKVTEQAKDYAISFMEMAMNPTTDEAAATA</sequence>
<dbReference type="AlphaFoldDB" id="A0A5D6WID9"/>
<reference evidence="1 2" key="1">
    <citation type="submission" date="2019-08" db="EMBL/GenBank/DDBJ databases">
        <title>Selenomonas sp. mPRGC5 and Selenomonas sp. mPRGC8 isolated from ruminal fluid of dairy goat (Capra hircus).</title>
        <authorList>
            <person name="Poothong S."/>
            <person name="Nuengjamnong C."/>
            <person name="Tanasupawat S."/>
        </authorList>
    </citation>
    <scope>NUCLEOTIDE SEQUENCE [LARGE SCALE GENOMIC DNA]</scope>
    <source>
        <strain evidence="2">mPRGC8</strain>
    </source>
</reference>
<dbReference type="Proteomes" id="UP000322783">
    <property type="component" value="Unassembled WGS sequence"/>
</dbReference>
<organism evidence="1 2">
    <name type="scientific">Selenomonas caprae</name>
    <dbReference type="NCBI Taxonomy" id="2606905"/>
    <lineage>
        <taxon>Bacteria</taxon>
        <taxon>Bacillati</taxon>
        <taxon>Bacillota</taxon>
        <taxon>Negativicutes</taxon>
        <taxon>Selenomonadales</taxon>
        <taxon>Selenomonadaceae</taxon>
        <taxon>Selenomonas</taxon>
    </lineage>
</organism>
<evidence type="ECO:0000313" key="1">
    <source>
        <dbReference type="EMBL" id="TYZ27547.1"/>
    </source>
</evidence>
<accession>A0A5D6WID9</accession>
<dbReference type="EMBL" id="VTOZ01000025">
    <property type="protein sequence ID" value="TYZ27547.1"/>
    <property type="molecule type" value="Genomic_DNA"/>
</dbReference>
<gene>
    <name evidence="1" type="ORF">FZ041_11120</name>
</gene>